<dbReference type="GO" id="GO:0000712">
    <property type="term" value="P:resolution of meiotic recombination intermediates"/>
    <property type="evidence" value="ECO:0007669"/>
    <property type="project" value="UniProtKB-ARBA"/>
</dbReference>
<evidence type="ECO:0000313" key="17">
    <source>
        <dbReference type="EMBL" id="KIN01741.1"/>
    </source>
</evidence>
<comment type="similarity">
    <text evidence="3 14">Belongs to the XPF family.</text>
</comment>
<dbReference type="FunFam" id="3.40.50.10130:FF:000003">
    <property type="entry name" value="Crossover junction endonuclease MUS81"/>
    <property type="match status" value="1"/>
</dbReference>
<keyword evidence="18" id="KW-1185">Reference proteome</keyword>
<dbReference type="Pfam" id="PF14716">
    <property type="entry name" value="HHH_8"/>
    <property type="match status" value="1"/>
</dbReference>
<dbReference type="InterPro" id="IPR042530">
    <property type="entry name" value="EME1/EME2_C"/>
</dbReference>
<keyword evidence="7 14" id="KW-0227">DNA damage</keyword>
<dbReference type="HOGENOM" id="CLU_014329_1_0_1"/>
<evidence type="ECO:0000256" key="5">
    <source>
        <dbReference type="ARBA" id="ARBA00022723"/>
    </source>
</evidence>
<dbReference type="Pfam" id="PF02732">
    <property type="entry name" value="ERCC4"/>
    <property type="match status" value="1"/>
</dbReference>
<dbReference type="GO" id="GO:0008821">
    <property type="term" value="F:crossover junction DNA endonuclease activity"/>
    <property type="evidence" value="ECO:0007669"/>
    <property type="project" value="UniProtKB-UniRule"/>
</dbReference>
<dbReference type="InterPro" id="IPR027421">
    <property type="entry name" value="DNA_pol_lamdba_lyase_dom_sf"/>
</dbReference>
<dbReference type="CDD" id="cd21036">
    <property type="entry name" value="WH_MUS81"/>
    <property type="match status" value="1"/>
</dbReference>
<dbReference type="SUPFAM" id="SSF47802">
    <property type="entry name" value="DNA polymerase beta, N-terminal domain-like"/>
    <property type="match status" value="1"/>
</dbReference>
<keyword evidence="11 14" id="KW-0234">DNA repair</keyword>
<dbReference type="InterPro" id="IPR010996">
    <property type="entry name" value="HHH_MUS81"/>
</dbReference>
<comment type="subunit">
    <text evidence="14">Interacts with EME1.</text>
</comment>
<keyword evidence="10 14" id="KW-0233">DNA recombination</keyword>
<proteinExistence type="inferred from homology"/>
<dbReference type="GO" id="GO:0006308">
    <property type="term" value="P:DNA catabolic process"/>
    <property type="evidence" value="ECO:0007669"/>
    <property type="project" value="UniProtKB-UniRule"/>
</dbReference>
<comment type="cofactor">
    <cofactor evidence="1 14">
        <name>Mg(2+)</name>
        <dbReference type="ChEBI" id="CHEBI:18420"/>
    </cofactor>
</comment>
<dbReference type="InterPro" id="IPR047417">
    <property type="entry name" value="WHD_MUS81"/>
</dbReference>
<comment type="function">
    <text evidence="14">Interacts with EME1 to form a DNA structure-specific endonuclease with substrate preference for branched DNA structures with a 5'-end at the branch nick. Typical substrates include 3'-flap structures, D-loops, replication forks and nicked Holliday junctions. May be required in mitosis for the processing of stalled or collapsed replication fork intermediates. May be required in meiosis for the repair of meiosis-specific double strand breaks subsequent to single-end invasion (SEI).</text>
</comment>
<dbReference type="InterPro" id="IPR047416">
    <property type="entry name" value="XPF_nuclease_Mus81"/>
</dbReference>
<feature type="domain" description="ERCC4" evidence="16">
    <location>
        <begin position="286"/>
        <end position="392"/>
    </location>
</feature>
<gene>
    <name evidence="17" type="ORF">OIDMADRAFT_161212</name>
</gene>
<dbReference type="SMART" id="SM00891">
    <property type="entry name" value="ERCC4"/>
    <property type="match status" value="1"/>
</dbReference>
<comment type="subcellular location">
    <subcellularLocation>
        <location evidence="2 14">Nucleus</location>
    </subcellularLocation>
</comment>
<evidence type="ECO:0000256" key="14">
    <source>
        <dbReference type="RuleBase" id="RU369042"/>
    </source>
</evidence>
<protein>
    <recommendedName>
        <fullName evidence="14">Crossover junction endonuclease MUS81</fullName>
        <ecNumber evidence="14">3.1.22.-</ecNumber>
    </recommendedName>
</protein>
<dbReference type="Gene3D" id="1.10.150.110">
    <property type="entry name" value="DNA polymerase beta, N-terminal domain-like"/>
    <property type="match status" value="1"/>
</dbReference>
<dbReference type="InterPro" id="IPR011335">
    <property type="entry name" value="Restrct_endonuc-II-like"/>
</dbReference>
<dbReference type="EMBL" id="KN832875">
    <property type="protein sequence ID" value="KIN01741.1"/>
    <property type="molecule type" value="Genomic_DNA"/>
</dbReference>
<dbReference type="Pfam" id="PF21136">
    <property type="entry name" value="WHD_MUS81"/>
    <property type="match status" value="1"/>
</dbReference>
<evidence type="ECO:0000256" key="7">
    <source>
        <dbReference type="ARBA" id="ARBA00022763"/>
    </source>
</evidence>
<keyword evidence="13" id="KW-0469">Meiosis</keyword>
<dbReference type="InParanoid" id="A0A0C3H0M2"/>
<evidence type="ECO:0000256" key="2">
    <source>
        <dbReference type="ARBA" id="ARBA00004123"/>
    </source>
</evidence>
<dbReference type="PANTHER" id="PTHR13451">
    <property type="entry name" value="CLASS II CROSSOVER JUNCTION ENDONUCLEASE MUS81"/>
    <property type="match status" value="1"/>
</dbReference>
<dbReference type="InterPro" id="IPR033309">
    <property type="entry name" value="Mus81"/>
</dbReference>
<dbReference type="FunFam" id="1.10.10.10:FF:000307">
    <property type="entry name" value="Crossover junction endonuclease MUS81"/>
    <property type="match status" value="1"/>
</dbReference>
<dbReference type="PANTHER" id="PTHR13451:SF0">
    <property type="entry name" value="CROSSOVER JUNCTION ENDONUCLEASE MUS81"/>
    <property type="match status" value="1"/>
</dbReference>
<dbReference type="GO" id="GO:0031297">
    <property type="term" value="P:replication fork processing"/>
    <property type="evidence" value="ECO:0007669"/>
    <property type="project" value="UniProtKB-ARBA"/>
</dbReference>
<evidence type="ECO:0000256" key="12">
    <source>
        <dbReference type="ARBA" id="ARBA00023242"/>
    </source>
</evidence>
<evidence type="ECO:0000256" key="6">
    <source>
        <dbReference type="ARBA" id="ARBA00022759"/>
    </source>
</evidence>
<sequence>MPPPPSQCANPLLLQWVGEWLDQARERNTKGVNAYKRAYDSLKACPFPFSHPSEAQQLQNIGAKLAERLTGKMEEYCRAANIPMPAPPRGKKRAVTAVEEDEEEASPPKKKRTSKPYVPALRSGAYAIVLALSTTSAGLTKQETITLAEPHCDSSFTAVSGPGKFYTAWSSIKTLENRDLVYEQGRPTRKYFLTEEGWEVARRIKMAAGHSNNLMVDRHAPASTISTSRPGVDDLFMDIGSNSGRATPISDAIGNQDASDTVPQGSSSTLPTFETLVLPPGSFTVQLVLDNREIRAKDDRDYIQIEMGKRDVNPIVRPMALGDIIWVAKCHDSQLLSSLGLEGDEVVLDFVVERKRLDDLLGSIKDGRFHEQKFRLRKSGIKNVIYLIEEISVSAEHFQKYEEAVRSAIASTQVVNGYFVKKTQKVDDTIRYLARLTAMLKEMYEMKPLHIIPTRVLTARNYLPLVNSLRETEPGTGYHITYEAFASLASKSETLTLRDVFLKMLMCTKGVTGEKALEIQKRWKTPRAFIEAYGQCGDGEEGKNKKIEMVSKAMAHFVGRKKITKAVSWKIAEVWGNISI</sequence>
<dbReference type="GO" id="GO:0005634">
    <property type="term" value="C:nucleus"/>
    <property type="evidence" value="ECO:0007669"/>
    <property type="project" value="UniProtKB-SubCell"/>
</dbReference>
<dbReference type="Gene3D" id="1.10.10.10">
    <property type="entry name" value="Winged helix-like DNA-binding domain superfamily/Winged helix DNA-binding domain"/>
    <property type="match status" value="1"/>
</dbReference>
<evidence type="ECO:0000259" key="16">
    <source>
        <dbReference type="SMART" id="SM00891"/>
    </source>
</evidence>
<dbReference type="CDD" id="cd20074">
    <property type="entry name" value="XPF_nuclease_Mus81"/>
    <property type="match status" value="1"/>
</dbReference>
<dbReference type="Gene3D" id="3.40.50.10130">
    <property type="match status" value="1"/>
</dbReference>
<reference evidence="18" key="2">
    <citation type="submission" date="2015-01" db="EMBL/GenBank/DDBJ databases">
        <title>Evolutionary Origins and Diversification of the Mycorrhizal Mutualists.</title>
        <authorList>
            <consortium name="DOE Joint Genome Institute"/>
            <consortium name="Mycorrhizal Genomics Consortium"/>
            <person name="Kohler A."/>
            <person name="Kuo A."/>
            <person name="Nagy L.G."/>
            <person name="Floudas D."/>
            <person name="Copeland A."/>
            <person name="Barry K.W."/>
            <person name="Cichocki N."/>
            <person name="Veneault-Fourrey C."/>
            <person name="LaButti K."/>
            <person name="Lindquist E.A."/>
            <person name="Lipzen A."/>
            <person name="Lundell T."/>
            <person name="Morin E."/>
            <person name="Murat C."/>
            <person name="Riley R."/>
            <person name="Ohm R."/>
            <person name="Sun H."/>
            <person name="Tunlid A."/>
            <person name="Henrissat B."/>
            <person name="Grigoriev I.V."/>
            <person name="Hibbett D.S."/>
            <person name="Martin F."/>
        </authorList>
    </citation>
    <scope>NUCLEOTIDE SEQUENCE [LARGE SCALE GENOMIC DNA]</scope>
    <source>
        <strain evidence="18">Zn</strain>
    </source>
</reference>
<dbReference type="FunCoup" id="A0A0C3H0M2">
    <property type="interactions" value="205"/>
</dbReference>
<dbReference type="OrthoDB" id="5963188at2759"/>
<dbReference type="GO" id="GO:0031573">
    <property type="term" value="P:mitotic intra-S DNA damage checkpoint signaling"/>
    <property type="evidence" value="ECO:0007669"/>
    <property type="project" value="TreeGrafter"/>
</dbReference>
<evidence type="ECO:0000256" key="15">
    <source>
        <dbReference type="SAM" id="MobiDB-lite"/>
    </source>
</evidence>
<evidence type="ECO:0000256" key="9">
    <source>
        <dbReference type="ARBA" id="ARBA00022842"/>
    </source>
</evidence>
<dbReference type="GO" id="GO:0003677">
    <property type="term" value="F:DNA binding"/>
    <property type="evidence" value="ECO:0007669"/>
    <property type="project" value="UniProtKB-UniRule"/>
</dbReference>
<dbReference type="GO" id="GO:0048257">
    <property type="term" value="F:3'-flap endonuclease activity"/>
    <property type="evidence" value="ECO:0007669"/>
    <property type="project" value="TreeGrafter"/>
</dbReference>
<evidence type="ECO:0000256" key="11">
    <source>
        <dbReference type="ARBA" id="ARBA00023204"/>
    </source>
</evidence>
<evidence type="ECO:0000256" key="8">
    <source>
        <dbReference type="ARBA" id="ARBA00022801"/>
    </source>
</evidence>
<feature type="region of interest" description="Disordered" evidence="15">
    <location>
        <begin position="81"/>
        <end position="116"/>
    </location>
</feature>
<dbReference type="EC" id="3.1.22.-" evidence="14"/>
<reference evidence="17 18" key="1">
    <citation type="submission" date="2014-04" db="EMBL/GenBank/DDBJ databases">
        <authorList>
            <consortium name="DOE Joint Genome Institute"/>
            <person name="Kuo A."/>
            <person name="Martino E."/>
            <person name="Perotto S."/>
            <person name="Kohler A."/>
            <person name="Nagy L.G."/>
            <person name="Floudas D."/>
            <person name="Copeland A."/>
            <person name="Barry K.W."/>
            <person name="Cichocki N."/>
            <person name="Veneault-Fourrey C."/>
            <person name="LaButti K."/>
            <person name="Lindquist E.A."/>
            <person name="Lipzen A."/>
            <person name="Lundell T."/>
            <person name="Morin E."/>
            <person name="Murat C."/>
            <person name="Sun H."/>
            <person name="Tunlid A."/>
            <person name="Henrissat B."/>
            <person name="Grigoriev I.V."/>
            <person name="Hibbett D.S."/>
            <person name="Martin F."/>
            <person name="Nordberg H.P."/>
            <person name="Cantor M.N."/>
            <person name="Hua S.X."/>
        </authorList>
    </citation>
    <scope>NUCLEOTIDE SEQUENCE [LARGE SCALE GENOMIC DNA]</scope>
    <source>
        <strain evidence="17 18">Zn</strain>
    </source>
</reference>
<organism evidence="17 18">
    <name type="scientific">Oidiodendron maius (strain Zn)</name>
    <dbReference type="NCBI Taxonomy" id="913774"/>
    <lineage>
        <taxon>Eukaryota</taxon>
        <taxon>Fungi</taxon>
        <taxon>Dikarya</taxon>
        <taxon>Ascomycota</taxon>
        <taxon>Pezizomycotina</taxon>
        <taxon>Leotiomycetes</taxon>
        <taxon>Leotiomycetes incertae sedis</taxon>
        <taxon>Myxotrichaceae</taxon>
        <taxon>Oidiodendron</taxon>
    </lineage>
</organism>
<keyword evidence="6 14" id="KW-0255">Endonuclease</keyword>
<dbReference type="GO" id="GO:0000727">
    <property type="term" value="P:double-strand break repair via break-induced replication"/>
    <property type="evidence" value="ECO:0007669"/>
    <property type="project" value="UniProtKB-UniRule"/>
</dbReference>
<keyword evidence="12 14" id="KW-0539">Nucleus</keyword>
<name>A0A0C3H0M2_OIDMZ</name>
<evidence type="ECO:0000256" key="10">
    <source>
        <dbReference type="ARBA" id="ARBA00023172"/>
    </source>
</evidence>
<evidence type="ECO:0000256" key="3">
    <source>
        <dbReference type="ARBA" id="ARBA00010015"/>
    </source>
</evidence>
<dbReference type="FunFam" id="1.10.150.110:FF:000001">
    <property type="entry name" value="Putative Crossover junction endonuclease MUS81"/>
    <property type="match status" value="1"/>
</dbReference>
<dbReference type="InterPro" id="IPR036388">
    <property type="entry name" value="WH-like_DNA-bd_sf"/>
</dbReference>
<dbReference type="STRING" id="913774.A0A0C3H0M2"/>
<keyword evidence="5 14" id="KW-0479">Metal-binding</keyword>
<evidence type="ECO:0000256" key="1">
    <source>
        <dbReference type="ARBA" id="ARBA00001946"/>
    </source>
</evidence>
<dbReference type="SUPFAM" id="SSF52980">
    <property type="entry name" value="Restriction endonuclease-like"/>
    <property type="match status" value="1"/>
</dbReference>
<evidence type="ECO:0000256" key="4">
    <source>
        <dbReference type="ARBA" id="ARBA00022722"/>
    </source>
</evidence>
<keyword evidence="4 14" id="KW-0540">Nuclease</keyword>
<accession>A0A0C3H0M2</accession>
<evidence type="ECO:0000313" key="18">
    <source>
        <dbReference type="Proteomes" id="UP000054321"/>
    </source>
</evidence>
<evidence type="ECO:0000256" key="13">
    <source>
        <dbReference type="ARBA" id="ARBA00023254"/>
    </source>
</evidence>
<dbReference type="Proteomes" id="UP000054321">
    <property type="component" value="Unassembled WGS sequence"/>
</dbReference>
<dbReference type="GO" id="GO:0048476">
    <property type="term" value="C:Holliday junction resolvase complex"/>
    <property type="evidence" value="ECO:0007669"/>
    <property type="project" value="UniProtKB-UniRule"/>
</dbReference>
<keyword evidence="8 14" id="KW-0378">Hydrolase</keyword>
<dbReference type="AlphaFoldDB" id="A0A0C3H0M2"/>
<dbReference type="Gene3D" id="1.10.150.670">
    <property type="entry name" value="Crossover junction endonuclease EME1, DNA-binding domain"/>
    <property type="match status" value="1"/>
</dbReference>
<dbReference type="GO" id="GO:0046872">
    <property type="term" value="F:metal ion binding"/>
    <property type="evidence" value="ECO:0007669"/>
    <property type="project" value="UniProtKB-UniRule"/>
</dbReference>
<dbReference type="InterPro" id="IPR006166">
    <property type="entry name" value="ERCC4_domain"/>
</dbReference>
<keyword evidence="9 14" id="KW-0460">Magnesium</keyword>